<feature type="compositionally biased region" description="Low complexity" evidence="1">
    <location>
        <begin position="22"/>
        <end position="54"/>
    </location>
</feature>
<dbReference type="CDD" id="cd14852">
    <property type="entry name" value="LD-carboxypeptidase"/>
    <property type="match status" value="1"/>
</dbReference>
<comment type="caution">
    <text evidence="4">The sequence shown here is derived from an EMBL/GenBank/DDBJ whole genome shotgun (WGS) entry which is preliminary data.</text>
</comment>
<dbReference type="InterPro" id="IPR052179">
    <property type="entry name" value="DD-CPase-like"/>
</dbReference>
<proteinExistence type="predicted"/>
<protein>
    <submittedName>
        <fullName evidence="4">M15 family metallopeptidase</fullName>
    </submittedName>
</protein>
<dbReference type="EMBL" id="JABZXS010000007">
    <property type="protein sequence ID" value="MBF1672833.1"/>
    <property type="molecule type" value="Genomic_DNA"/>
</dbReference>
<accession>A0A930PZ03</accession>
<feature type="region of interest" description="Disordered" evidence="1">
    <location>
        <begin position="22"/>
        <end position="98"/>
    </location>
</feature>
<evidence type="ECO:0000313" key="4">
    <source>
        <dbReference type="EMBL" id="MBF1672833.1"/>
    </source>
</evidence>
<keyword evidence="2" id="KW-0732">Signal</keyword>
<organism evidence="4 5">
    <name type="scientific">Rothia mucilaginosa</name>
    <dbReference type="NCBI Taxonomy" id="43675"/>
    <lineage>
        <taxon>Bacteria</taxon>
        <taxon>Bacillati</taxon>
        <taxon>Actinomycetota</taxon>
        <taxon>Actinomycetes</taxon>
        <taxon>Micrococcales</taxon>
        <taxon>Micrococcaceae</taxon>
        <taxon>Rothia</taxon>
    </lineage>
</organism>
<dbReference type="AlphaFoldDB" id="A0A930PZ03"/>
<feature type="signal peptide" evidence="2">
    <location>
        <begin position="1"/>
        <end position="20"/>
    </location>
</feature>
<dbReference type="InterPro" id="IPR058193">
    <property type="entry name" value="VanY/YodJ_core_dom"/>
</dbReference>
<feature type="domain" description="D-alanyl-D-alanine carboxypeptidase-like core" evidence="3">
    <location>
        <begin position="128"/>
        <end position="256"/>
    </location>
</feature>
<name>A0A930PZ03_9MICC</name>
<dbReference type="PROSITE" id="PS51257">
    <property type="entry name" value="PROKAR_LIPOPROTEIN"/>
    <property type="match status" value="1"/>
</dbReference>
<dbReference type="Gene3D" id="3.30.1380.10">
    <property type="match status" value="1"/>
</dbReference>
<evidence type="ECO:0000313" key="5">
    <source>
        <dbReference type="Proteomes" id="UP000785653"/>
    </source>
</evidence>
<dbReference type="GO" id="GO:0008233">
    <property type="term" value="F:peptidase activity"/>
    <property type="evidence" value="ECO:0007669"/>
    <property type="project" value="InterPro"/>
</dbReference>
<feature type="compositionally biased region" description="Low complexity" evidence="1">
    <location>
        <begin position="74"/>
        <end position="98"/>
    </location>
</feature>
<dbReference type="PANTHER" id="PTHR34385">
    <property type="entry name" value="D-ALANYL-D-ALANINE CARBOXYPEPTIDASE"/>
    <property type="match status" value="1"/>
</dbReference>
<reference evidence="4" key="1">
    <citation type="submission" date="2020-04" db="EMBL/GenBank/DDBJ databases">
        <title>Deep metagenomics examines the oral microbiome during advanced dental caries in children, revealing novel taxa and co-occurrences with host molecules.</title>
        <authorList>
            <person name="Baker J.L."/>
            <person name="Morton J.T."/>
            <person name="Dinis M."/>
            <person name="Alvarez R."/>
            <person name="Tran N.C."/>
            <person name="Knight R."/>
            <person name="Edlund A."/>
        </authorList>
    </citation>
    <scope>NUCLEOTIDE SEQUENCE</scope>
    <source>
        <strain evidence="4">JCVI_47_bin.3</strain>
    </source>
</reference>
<gene>
    <name evidence="4" type="ORF">HXO65_01285</name>
</gene>
<evidence type="ECO:0000256" key="1">
    <source>
        <dbReference type="SAM" id="MobiDB-lite"/>
    </source>
</evidence>
<dbReference type="Pfam" id="PF02557">
    <property type="entry name" value="VanY"/>
    <property type="match status" value="1"/>
</dbReference>
<feature type="chain" id="PRO_5039093660" evidence="2">
    <location>
        <begin position="21"/>
        <end position="284"/>
    </location>
</feature>
<evidence type="ECO:0000259" key="3">
    <source>
        <dbReference type="Pfam" id="PF02557"/>
    </source>
</evidence>
<dbReference type="PANTHER" id="PTHR34385:SF1">
    <property type="entry name" value="PEPTIDOGLYCAN L-ALANYL-D-GLUTAMATE ENDOPEPTIDASE CWLK"/>
    <property type="match status" value="1"/>
</dbReference>
<dbReference type="Proteomes" id="UP000785653">
    <property type="component" value="Unassembled WGS sequence"/>
</dbReference>
<dbReference type="SUPFAM" id="SSF55166">
    <property type="entry name" value="Hedgehog/DD-peptidase"/>
    <property type="match status" value="1"/>
</dbReference>
<evidence type="ECO:0000256" key="2">
    <source>
        <dbReference type="SAM" id="SignalP"/>
    </source>
</evidence>
<dbReference type="InterPro" id="IPR009045">
    <property type="entry name" value="Zn_M74/Hedgehog-like"/>
</dbReference>
<dbReference type="InterPro" id="IPR003709">
    <property type="entry name" value="VanY-like_core_dom"/>
</dbReference>
<sequence length="284" mass="29768">MTRRAALSVALGSAGAALLAACGTRGSEGSSASSTGSSPASSPSVSPLASSAPAEGSATPSESATLSDSPSATPSGSPSESQTASASPAAARPSMESSPESLRCLVNKMRPFAQIDWEPNDLVDFEGQQLRAEAARAARSMMDAAKAEGVTLTVSSAYRSYAVQQQTYQHWVSVNGQRLADQLSARPGYSEHQTGLAIDFSSPEGCRLEECYEDTRAGRWLAKNAPNYGFILRFPKGQQAITGYLFEPWHYRYLGKDLAAQYTVSGAGTLEEFLGTGAAPDYAS</sequence>
<dbReference type="GO" id="GO:0006508">
    <property type="term" value="P:proteolysis"/>
    <property type="evidence" value="ECO:0007669"/>
    <property type="project" value="InterPro"/>
</dbReference>
<feature type="compositionally biased region" description="Polar residues" evidence="1">
    <location>
        <begin position="58"/>
        <end position="73"/>
    </location>
</feature>